<evidence type="ECO:0008006" key="8">
    <source>
        <dbReference type="Google" id="ProtNLM"/>
    </source>
</evidence>
<feature type="region of interest" description="Disordered" evidence="1">
    <location>
        <begin position="71"/>
        <end position="129"/>
    </location>
</feature>
<evidence type="ECO:0000313" key="5">
    <source>
        <dbReference type="Proteomes" id="UP000520770"/>
    </source>
</evidence>
<proteinExistence type="predicted"/>
<dbReference type="EMBL" id="JACIGW010000001">
    <property type="protein sequence ID" value="MBB4347999.1"/>
    <property type="molecule type" value="Genomic_DNA"/>
</dbReference>
<dbReference type="EMBL" id="JACIHM010000001">
    <property type="protein sequence ID" value="MBB4444295.1"/>
    <property type="molecule type" value="Genomic_DNA"/>
</dbReference>
<dbReference type="Gene3D" id="1.10.30.50">
    <property type="match status" value="1"/>
</dbReference>
<dbReference type="Proteomes" id="UP000520770">
    <property type="component" value="Unassembled WGS sequence"/>
</dbReference>
<dbReference type="EMBL" id="JACIGY010000001">
    <property type="protein sequence ID" value="MBB4409607.1"/>
    <property type="molecule type" value="Genomic_DNA"/>
</dbReference>
<gene>
    <name evidence="3" type="ORF">GGE31_000078</name>
    <name evidence="2" type="ORF">GGE33_001707</name>
    <name evidence="4" type="ORF">GGE35_000077</name>
</gene>
<organism evidence="2 5">
    <name type="scientific">Aliirhizobium cellulosilyticum</name>
    <dbReference type="NCBI Taxonomy" id="393664"/>
    <lineage>
        <taxon>Bacteria</taxon>
        <taxon>Pseudomonadati</taxon>
        <taxon>Pseudomonadota</taxon>
        <taxon>Alphaproteobacteria</taxon>
        <taxon>Hyphomicrobiales</taxon>
        <taxon>Rhizobiaceae</taxon>
        <taxon>Aliirhizobium</taxon>
    </lineage>
</organism>
<dbReference type="AlphaFoldDB" id="A0A7W6S6I6"/>
<evidence type="ECO:0000313" key="4">
    <source>
        <dbReference type="EMBL" id="MBB4444295.1"/>
    </source>
</evidence>
<comment type="caution">
    <text evidence="2">The sequence shown here is derived from an EMBL/GenBank/DDBJ whole genome shotgun (WGS) entry which is preliminary data.</text>
</comment>
<dbReference type="Proteomes" id="UP000524535">
    <property type="component" value="Unassembled WGS sequence"/>
</dbReference>
<evidence type="ECO:0000313" key="3">
    <source>
        <dbReference type="EMBL" id="MBB4409607.1"/>
    </source>
</evidence>
<accession>A0A7W6S6I6</accession>
<name>A0A7W6S6I6_9HYPH</name>
<evidence type="ECO:0000256" key="1">
    <source>
        <dbReference type="SAM" id="MobiDB-lite"/>
    </source>
</evidence>
<evidence type="ECO:0000313" key="7">
    <source>
        <dbReference type="Proteomes" id="UP000576087"/>
    </source>
</evidence>
<sequence length="129" mass="14472">MTDVGTTKRKSMTPGRRLRIFENHKGVCVTCGLPIKVGEPWFVEHIRALELGGEDVDANCGPAHQISCKAVKDADDHHRASKAKRVKQRHIGITAPKQKIASRGFPQSTKPKNERAQLPPRQLYREEQV</sequence>
<protein>
    <recommendedName>
        <fullName evidence="8">HNH endonuclease</fullName>
    </recommendedName>
</protein>
<evidence type="ECO:0000313" key="6">
    <source>
        <dbReference type="Proteomes" id="UP000524535"/>
    </source>
</evidence>
<dbReference type="RefSeq" id="WP_183822074.1">
    <property type="nucleotide sequence ID" value="NZ_JACIGW010000001.1"/>
</dbReference>
<keyword evidence="6" id="KW-1185">Reference proteome</keyword>
<reference evidence="5 6" key="1">
    <citation type="submission" date="2020-08" db="EMBL/GenBank/DDBJ databases">
        <title>Genomic Encyclopedia of Type Strains, Phase IV (KMG-V): Genome sequencing to study the core and pangenomes of soil and plant-associated prokaryotes.</title>
        <authorList>
            <person name="Whitman W."/>
        </authorList>
    </citation>
    <scope>NUCLEOTIDE SEQUENCE [LARGE SCALE GENOMIC DNA]</scope>
    <source>
        <strain evidence="3 6">SEMIA 444</strain>
        <strain evidence="2 5">SEMIA 448</strain>
        <strain evidence="4 7">SEMIA 452</strain>
    </source>
</reference>
<dbReference type="Proteomes" id="UP000576087">
    <property type="component" value="Unassembled WGS sequence"/>
</dbReference>
<evidence type="ECO:0000313" key="2">
    <source>
        <dbReference type="EMBL" id="MBB4347999.1"/>
    </source>
</evidence>
<feature type="compositionally biased region" description="Basic residues" evidence="1">
    <location>
        <begin position="79"/>
        <end position="90"/>
    </location>
</feature>